<dbReference type="AlphaFoldDB" id="A0AAX1NBC2"/>
<dbReference type="SUPFAM" id="SSF46689">
    <property type="entry name" value="Homeodomain-like"/>
    <property type="match status" value="1"/>
</dbReference>
<organism evidence="6 7">
    <name type="scientific">Flammeovirga yaeyamensis</name>
    <dbReference type="NCBI Taxonomy" id="367791"/>
    <lineage>
        <taxon>Bacteria</taxon>
        <taxon>Pseudomonadati</taxon>
        <taxon>Bacteroidota</taxon>
        <taxon>Cytophagia</taxon>
        <taxon>Cytophagales</taxon>
        <taxon>Flammeovirgaceae</taxon>
        <taxon>Flammeovirga</taxon>
    </lineage>
</organism>
<evidence type="ECO:0000313" key="7">
    <source>
        <dbReference type="Proteomes" id="UP000678679"/>
    </source>
</evidence>
<gene>
    <name evidence="6" type="ORF">KMW28_20840</name>
</gene>
<evidence type="ECO:0000256" key="3">
    <source>
        <dbReference type="ARBA" id="ARBA00023163"/>
    </source>
</evidence>
<dbReference type="GO" id="GO:0043565">
    <property type="term" value="F:sequence-specific DNA binding"/>
    <property type="evidence" value="ECO:0007669"/>
    <property type="project" value="InterPro"/>
</dbReference>
<feature type="transmembrane region" description="Helical" evidence="4">
    <location>
        <begin position="118"/>
        <end position="143"/>
    </location>
</feature>
<feature type="transmembrane region" description="Helical" evidence="4">
    <location>
        <begin position="93"/>
        <end position="112"/>
    </location>
</feature>
<dbReference type="RefSeq" id="WP_169662427.1">
    <property type="nucleotide sequence ID" value="NZ_CP076133.1"/>
</dbReference>
<feature type="transmembrane region" description="Helical" evidence="4">
    <location>
        <begin position="6"/>
        <end position="23"/>
    </location>
</feature>
<feature type="domain" description="HTH araC/xylS-type" evidence="5">
    <location>
        <begin position="259"/>
        <end position="360"/>
    </location>
</feature>
<evidence type="ECO:0000256" key="4">
    <source>
        <dbReference type="SAM" id="Phobius"/>
    </source>
</evidence>
<dbReference type="PROSITE" id="PS01124">
    <property type="entry name" value="HTH_ARAC_FAMILY_2"/>
    <property type="match status" value="1"/>
</dbReference>
<dbReference type="Gene3D" id="1.10.10.60">
    <property type="entry name" value="Homeodomain-like"/>
    <property type="match status" value="2"/>
</dbReference>
<evidence type="ECO:0000256" key="2">
    <source>
        <dbReference type="ARBA" id="ARBA00023125"/>
    </source>
</evidence>
<evidence type="ECO:0000256" key="1">
    <source>
        <dbReference type="ARBA" id="ARBA00023015"/>
    </source>
</evidence>
<dbReference type="PANTHER" id="PTHR43280:SF29">
    <property type="entry name" value="ARAC-FAMILY TRANSCRIPTIONAL REGULATOR"/>
    <property type="match status" value="1"/>
</dbReference>
<keyword evidence="7" id="KW-1185">Reference proteome</keyword>
<sequence>MALILFLWSFVQSTLTAVAISFVNKSRLNYILSGIFLTLGGNTLLQYLNRFTDLKHNMPEFMFVSDMLDFMLPSLILWYVWELFGKTLNKKDYYIFAPAVISLICSITYITSFQPFTFSHFIGSIFHIGLLAGIVMWKSFVFYKVYKQLKLAKASAKNKQKEDLLWPNILLMFIGLSLWVAFLLLSYHSIVLPSDNPTQEIIRQVIEFNYIIFNSSIILVTMFFVMKYPKAFSGNTIEIKLEDKQEDNSIYKYYVERLNHLIDVEKVHLETELNEKGLAEQLEIQSYLLSKLLNDHLGKSFSEFINEKRVQHAMHLIAEDADKKMTNFAIAVDSGFRSESVFYVNFKKHSGMTPRQYRSQLKEKAA</sequence>
<dbReference type="SMART" id="SM00342">
    <property type="entry name" value="HTH_ARAC"/>
    <property type="match status" value="1"/>
</dbReference>
<dbReference type="KEGG" id="fya:KMW28_20840"/>
<keyword evidence="1" id="KW-0805">Transcription regulation</keyword>
<feature type="transmembrane region" description="Helical" evidence="4">
    <location>
        <begin position="164"/>
        <end position="188"/>
    </location>
</feature>
<reference evidence="6 7" key="1">
    <citation type="submission" date="2021-05" db="EMBL/GenBank/DDBJ databases">
        <title>Comparative genomic studies on the polysaccharide-degrading batcterial strains of the Flammeovirga genus.</title>
        <authorList>
            <person name="Zewei F."/>
            <person name="Zheng Z."/>
            <person name="Yu L."/>
            <person name="Ruyue G."/>
            <person name="Yanhong M."/>
            <person name="Yuanyuan C."/>
            <person name="Jingyan G."/>
            <person name="Wenjun H."/>
        </authorList>
    </citation>
    <scope>NUCLEOTIDE SEQUENCE [LARGE SCALE GENOMIC DNA]</scope>
    <source>
        <strain evidence="6 7">NBRC:100898</strain>
    </source>
</reference>
<keyword evidence="3" id="KW-0804">Transcription</keyword>
<keyword evidence="4" id="KW-0472">Membrane</keyword>
<dbReference type="EMBL" id="CP076133">
    <property type="protein sequence ID" value="QWG04874.1"/>
    <property type="molecule type" value="Genomic_DNA"/>
</dbReference>
<dbReference type="Proteomes" id="UP000678679">
    <property type="component" value="Chromosome 2"/>
</dbReference>
<proteinExistence type="predicted"/>
<feature type="transmembrane region" description="Helical" evidence="4">
    <location>
        <begin position="30"/>
        <end position="49"/>
    </location>
</feature>
<dbReference type="InterPro" id="IPR009057">
    <property type="entry name" value="Homeodomain-like_sf"/>
</dbReference>
<feature type="transmembrane region" description="Helical" evidence="4">
    <location>
        <begin position="61"/>
        <end position="81"/>
    </location>
</feature>
<dbReference type="InterPro" id="IPR018060">
    <property type="entry name" value="HTH_AraC"/>
</dbReference>
<evidence type="ECO:0000259" key="5">
    <source>
        <dbReference type="PROSITE" id="PS01124"/>
    </source>
</evidence>
<keyword evidence="4" id="KW-1133">Transmembrane helix</keyword>
<evidence type="ECO:0000313" key="6">
    <source>
        <dbReference type="EMBL" id="QWG04874.1"/>
    </source>
</evidence>
<keyword evidence="4" id="KW-0812">Transmembrane</keyword>
<accession>A0AAX1NBC2</accession>
<feature type="transmembrane region" description="Helical" evidence="4">
    <location>
        <begin position="208"/>
        <end position="226"/>
    </location>
</feature>
<dbReference type="PANTHER" id="PTHR43280">
    <property type="entry name" value="ARAC-FAMILY TRANSCRIPTIONAL REGULATOR"/>
    <property type="match status" value="1"/>
</dbReference>
<name>A0AAX1NBC2_9BACT</name>
<keyword evidence="2" id="KW-0238">DNA-binding</keyword>
<protein>
    <submittedName>
        <fullName evidence="6">Helix-turn-helix domain-containing protein</fullName>
    </submittedName>
</protein>
<dbReference type="GO" id="GO:0003700">
    <property type="term" value="F:DNA-binding transcription factor activity"/>
    <property type="evidence" value="ECO:0007669"/>
    <property type="project" value="InterPro"/>
</dbReference>
<dbReference type="Pfam" id="PF12833">
    <property type="entry name" value="HTH_18"/>
    <property type="match status" value="1"/>
</dbReference>